<dbReference type="Pfam" id="PF05016">
    <property type="entry name" value="ParE_toxin"/>
    <property type="match status" value="1"/>
</dbReference>
<evidence type="ECO:0000313" key="3">
    <source>
        <dbReference type="Proteomes" id="UP001523392"/>
    </source>
</evidence>
<dbReference type="InterPro" id="IPR035093">
    <property type="entry name" value="RelE/ParE_toxin_dom_sf"/>
</dbReference>
<protein>
    <submittedName>
        <fullName evidence="2">Type II toxin-antitoxin system RelE/ParE family toxin</fullName>
    </submittedName>
</protein>
<gene>
    <name evidence="2" type="ORF">JYK14_26890</name>
</gene>
<dbReference type="EMBL" id="JAFIRR010000226">
    <property type="protein sequence ID" value="MCO6419764.1"/>
    <property type="molecule type" value="Genomic_DNA"/>
</dbReference>
<organism evidence="2 3">
    <name type="scientific">Siccirubricoccus soli</name>
    <dbReference type="NCBI Taxonomy" id="2899147"/>
    <lineage>
        <taxon>Bacteria</taxon>
        <taxon>Pseudomonadati</taxon>
        <taxon>Pseudomonadota</taxon>
        <taxon>Alphaproteobacteria</taxon>
        <taxon>Acetobacterales</taxon>
        <taxon>Roseomonadaceae</taxon>
        <taxon>Siccirubricoccus</taxon>
    </lineage>
</organism>
<keyword evidence="1" id="KW-1277">Toxin-antitoxin system</keyword>
<dbReference type="Gene3D" id="3.30.2310.20">
    <property type="entry name" value="RelE-like"/>
    <property type="match status" value="1"/>
</dbReference>
<reference evidence="2 3" key="1">
    <citation type="submission" date="2021-12" db="EMBL/GenBank/DDBJ databases">
        <title>Siccirubricoccus leaddurans sp. nov., a high concentration Zn2+ tolerance bacterium.</title>
        <authorList>
            <person name="Cao Y."/>
        </authorList>
    </citation>
    <scope>NUCLEOTIDE SEQUENCE [LARGE SCALE GENOMIC DNA]</scope>
    <source>
        <strain evidence="2 3">KC 17139</strain>
    </source>
</reference>
<dbReference type="InterPro" id="IPR007712">
    <property type="entry name" value="RelE/ParE_toxin"/>
</dbReference>
<accession>A0ABT1DCX4</accession>
<evidence type="ECO:0000313" key="2">
    <source>
        <dbReference type="EMBL" id="MCO6419764.1"/>
    </source>
</evidence>
<keyword evidence="3" id="KW-1185">Reference proteome</keyword>
<sequence>MTPIRRTHQADEDIIEIYLHGARNFGIAQAERYAAGLAECSARIAERPHLARERPELAPPVRLYPYRARMFAYVLDEEGVLIMRILGHRQDWERHL</sequence>
<comment type="caution">
    <text evidence="2">The sequence shown here is derived from an EMBL/GenBank/DDBJ whole genome shotgun (WGS) entry which is preliminary data.</text>
</comment>
<proteinExistence type="predicted"/>
<dbReference type="RefSeq" id="WP_252956443.1">
    <property type="nucleotide sequence ID" value="NZ_JAFIRR010000226.1"/>
</dbReference>
<evidence type="ECO:0000256" key="1">
    <source>
        <dbReference type="ARBA" id="ARBA00022649"/>
    </source>
</evidence>
<name>A0ABT1DCX4_9PROT</name>
<dbReference type="Proteomes" id="UP001523392">
    <property type="component" value="Unassembled WGS sequence"/>
</dbReference>